<organism evidence="1 2">
    <name type="scientific">Amorphus orientalis</name>
    <dbReference type="NCBI Taxonomy" id="649198"/>
    <lineage>
        <taxon>Bacteria</taxon>
        <taxon>Pseudomonadati</taxon>
        <taxon>Pseudomonadota</taxon>
        <taxon>Alphaproteobacteria</taxon>
        <taxon>Hyphomicrobiales</taxon>
        <taxon>Amorphaceae</taxon>
        <taxon>Amorphus</taxon>
    </lineage>
</organism>
<dbReference type="Proteomes" id="UP001229244">
    <property type="component" value="Unassembled WGS sequence"/>
</dbReference>
<gene>
    <name evidence="1" type="ORF">J2S73_004220</name>
</gene>
<name>A0AAE3VTW9_9HYPH</name>
<keyword evidence="2" id="KW-1185">Reference proteome</keyword>
<accession>A0AAE3VTW9</accession>
<evidence type="ECO:0000313" key="1">
    <source>
        <dbReference type="EMBL" id="MDQ0317733.1"/>
    </source>
</evidence>
<reference evidence="1" key="1">
    <citation type="submission" date="2023-07" db="EMBL/GenBank/DDBJ databases">
        <title>Genomic Encyclopedia of Type Strains, Phase IV (KMG-IV): sequencing the most valuable type-strain genomes for metagenomic binning, comparative biology and taxonomic classification.</title>
        <authorList>
            <person name="Goeker M."/>
        </authorList>
    </citation>
    <scope>NUCLEOTIDE SEQUENCE</scope>
    <source>
        <strain evidence="1">DSM 21202</strain>
    </source>
</reference>
<comment type="caution">
    <text evidence="1">The sequence shown here is derived from an EMBL/GenBank/DDBJ whole genome shotgun (WGS) entry which is preliminary data.</text>
</comment>
<protein>
    <recommendedName>
        <fullName evidence="3">DUF2190 domain-containing protein</fullName>
    </recommendedName>
</protein>
<evidence type="ECO:0000313" key="2">
    <source>
        <dbReference type="Proteomes" id="UP001229244"/>
    </source>
</evidence>
<dbReference type="RefSeq" id="WP_306887661.1">
    <property type="nucleotide sequence ID" value="NZ_JAUSUL010000008.1"/>
</dbReference>
<dbReference type="AlphaFoldDB" id="A0AAE3VTW9"/>
<dbReference type="EMBL" id="JAUSUL010000008">
    <property type="protein sequence ID" value="MDQ0317733.1"/>
    <property type="molecule type" value="Genomic_DNA"/>
</dbReference>
<sequence length="143" mass="13746">MTVSIAAAAAMAACDAINGFIDAGASAGTLVIYEGTRPASVATAIGAQTALVTLTLGDPAFAAAVDTTAGGHATANPVDPVQAGASGTAQFFRIFDGDGDAVIDGDVTDTAGNGDLKLSSTAVVAGIDVTVVSLTTTMPKSAA</sequence>
<proteinExistence type="predicted"/>
<evidence type="ECO:0008006" key="3">
    <source>
        <dbReference type="Google" id="ProtNLM"/>
    </source>
</evidence>